<dbReference type="InterPro" id="IPR007111">
    <property type="entry name" value="NACHT_NTPase"/>
</dbReference>
<dbReference type="PANTHER" id="PTHR46312">
    <property type="entry name" value="NACHT DOMAIN-CONTAINING PROTEIN"/>
    <property type="match status" value="1"/>
</dbReference>
<evidence type="ECO:0000313" key="3">
    <source>
        <dbReference type="EMBL" id="KAK4289470.1"/>
    </source>
</evidence>
<evidence type="ECO:0000313" key="4">
    <source>
        <dbReference type="Proteomes" id="UP001292094"/>
    </source>
</evidence>
<organism evidence="3 4">
    <name type="scientific">Petrolisthes manimaculis</name>
    <dbReference type="NCBI Taxonomy" id="1843537"/>
    <lineage>
        <taxon>Eukaryota</taxon>
        <taxon>Metazoa</taxon>
        <taxon>Ecdysozoa</taxon>
        <taxon>Arthropoda</taxon>
        <taxon>Crustacea</taxon>
        <taxon>Multicrustacea</taxon>
        <taxon>Malacostraca</taxon>
        <taxon>Eumalacostraca</taxon>
        <taxon>Eucarida</taxon>
        <taxon>Decapoda</taxon>
        <taxon>Pleocyemata</taxon>
        <taxon>Anomura</taxon>
        <taxon>Galatheoidea</taxon>
        <taxon>Porcellanidae</taxon>
        <taxon>Petrolisthes</taxon>
    </lineage>
</organism>
<feature type="domain" description="NACHT" evidence="2">
    <location>
        <begin position="312"/>
        <end position="434"/>
    </location>
</feature>
<dbReference type="Pfam" id="PF05729">
    <property type="entry name" value="NACHT"/>
    <property type="match status" value="1"/>
</dbReference>
<dbReference type="PROSITE" id="PS50837">
    <property type="entry name" value="NACHT"/>
    <property type="match status" value="1"/>
</dbReference>
<protein>
    <recommendedName>
        <fullName evidence="2">NACHT domain-containing protein</fullName>
    </recommendedName>
</protein>
<accession>A0AAE1NG08</accession>
<name>A0AAE1NG08_9EUCA</name>
<evidence type="ECO:0000259" key="2">
    <source>
        <dbReference type="PROSITE" id="PS50837"/>
    </source>
</evidence>
<dbReference type="Proteomes" id="UP001292094">
    <property type="component" value="Unassembled WGS sequence"/>
</dbReference>
<dbReference type="Gene3D" id="3.40.50.300">
    <property type="entry name" value="P-loop containing nucleotide triphosphate hydrolases"/>
    <property type="match status" value="1"/>
</dbReference>
<comment type="caution">
    <text evidence="3">The sequence shown here is derived from an EMBL/GenBank/DDBJ whole genome shotgun (WGS) entry which is preliminary data.</text>
</comment>
<dbReference type="EMBL" id="JAWZYT010005848">
    <property type="protein sequence ID" value="KAK4289470.1"/>
    <property type="molecule type" value="Genomic_DNA"/>
</dbReference>
<keyword evidence="4" id="KW-1185">Reference proteome</keyword>
<dbReference type="PANTHER" id="PTHR46312:SF2">
    <property type="entry name" value="NUCLEOTIDE-BINDING OLIGOMERIZATION DOMAIN-CONTAINING PROTEIN 2-LIKE"/>
    <property type="match status" value="1"/>
</dbReference>
<reference evidence="3" key="1">
    <citation type="submission" date="2023-11" db="EMBL/GenBank/DDBJ databases">
        <title>Genome assemblies of two species of porcelain crab, Petrolisthes cinctipes and Petrolisthes manimaculis (Anomura: Porcellanidae).</title>
        <authorList>
            <person name="Angst P."/>
        </authorList>
    </citation>
    <scope>NUCLEOTIDE SEQUENCE</scope>
    <source>
        <strain evidence="3">PB745_02</strain>
        <tissue evidence="3">Gill</tissue>
    </source>
</reference>
<gene>
    <name evidence="3" type="ORF">Pmani_037558</name>
</gene>
<sequence length="1011" mass="113834">MLTSPISTTTTTTTTTSTIISRPIRRTPSPRGSSPTTPSINYGWKVIKNLYMCGRQVMYTVFLWGTYGKDPNTDLLTYLGHLTHTSSANYVAAGNCGPQCFNRYQKQIISNSPSGDRFDISLLFLCIKVACENMAGMSDPAWHTVGPQLENCLYQIKQQRNTVMHEELEMSEVEFQSKARWLRQLLIDTLNAAQQRYAHVSTTELAEVTQSVCDELDLINSEPVGVDDLLMQCGPALQVDLIREVTTLLKETFKEDAFMDPLSFLSGNTLRLQIQKIFTKIRIVKGKQQGLQPEVKFKDLLSLVQGKSSRPQIMIIEGLAGSGKSTLLTLVTAEWLDGGVGTLQNLNNYQLLLRVQCRDSHLTSFKDLLEDLMLSASLEYRSLLPRLVKLCRLLVIIDGLDECNDQSRLLVSDIVNQLQRVPECTFICTTRPEALQDFVHTIPKRYDVSIVQLVGIPMELRVEFVMRYFKEIQRVAKVQGIPIDNSTTDKELVKIMESEKRKEHFRLPLNLVMLVWLFIFKSNIVNETTTQTELYHHTHQLCQEKLDERLANNTQTKAMNKRLRQKKLKTWLSEMHRTVLVALSKNQLILSEHDVSHLRHMCTKLDLPEDEVMSAFLNMKSTWTPVDVMEHYSAPHKGLQEYYGALYVVMTLQGDPASGGIMTVLENAIGVGEVHLSMFQNLLQQVACLLHLHLDPVPDTLAREVVDLLHAAGVTNRDQWLDILEGSKASPAILSAIIRYFPVPPPAFGDNDDDEDNIDIEDGRVRSYSHLLPHLPPTRIKIDLNGDSECLLTPMLPDLHRHSCTMLQLWHHFHQPRTTHAASDYIVQQVLPSGGIKVLVGQLSANVGCHLPTTLTHIRLAITTDLQAAIIPHLHHLPNLHDLGVHVGAAVTPGAVTSLPDLRDGDGGSSVFLRLSGVTSGQEERACDLTSRLQPPPGFWDIWFPRATLKEEGWQKVVEGLAVRGVRVEGVRVPTDSLTATQWRHIDTLAKTRLKARSGVTRFDFKRRGWH</sequence>
<evidence type="ECO:0000256" key="1">
    <source>
        <dbReference type="SAM" id="MobiDB-lite"/>
    </source>
</evidence>
<proteinExistence type="predicted"/>
<dbReference type="SUPFAM" id="SSF52540">
    <property type="entry name" value="P-loop containing nucleoside triphosphate hydrolases"/>
    <property type="match status" value="1"/>
</dbReference>
<dbReference type="InterPro" id="IPR027417">
    <property type="entry name" value="P-loop_NTPase"/>
</dbReference>
<feature type="region of interest" description="Disordered" evidence="1">
    <location>
        <begin position="1"/>
        <end position="37"/>
    </location>
</feature>
<dbReference type="AlphaFoldDB" id="A0AAE1NG08"/>